<dbReference type="AlphaFoldDB" id="A0A250F2F5"/>
<dbReference type="EMBL" id="CP022383">
    <property type="protein sequence ID" value="ATA79300.1"/>
    <property type="molecule type" value="Genomic_DNA"/>
</dbReference>
<sequence length="161" mass="18017">MEEQVAQTLLEEPTTVTIGGEAYKVAPPSIFTLVRASKYISKIPTDTISEGNIFGSIIHNAEEYENIAWAISAILLGKKFTEIVTYPKWQFWRREKNVTKGEILAKKLINTPITEVSSAFFKVLVQIDIRAFFVITTSLKGMMITKPTKEVENETTASGDL</sequence>
<gene>
    <name evidence="1" type="ORF">CGC59_06225</name>
</gene>
<name>A0A250F2F5_CAPSP</name>
<protein>
    <submittedName>
        <fullName evidence="1">Uncharacterized protein</fullName>
    </submittedName>
</protein>
<reference evidence="2" key="1">
    <citation type="submission" date="2017-06" db="EMBL/GenBank/DDBJ databases">
        <title>Capnocytophaga spp. assemblies.</title>
        <authorList>
            <person name="Gulvik C.A."/>
        </authorList>
    </citation>
    <scope>NUCLEOTIDE SEQUENCE [LARGE SCALE GENOMIC DNA]</scope>
    <source>
        <strain evidence="2">H4486</strain>
    </source>
</reference>
<accession>A0A250F2F5</accession>
<organism evidence="1 2">
    <name type="scientific">Capnocytophaga sputigena</name>
    <dbReference type="NCBI Taxonomy" id="1019"/>
    <lineage>
        <taxon>Bacteria</taxon>
        <taxon>Pseudomonadati</taxon>
        <taxon>Bacteroidota</taxon>
        <taxon>Flavobacteriia</taxon>
        <taxon>Flavobacteriales</taxon>
        <taxon>Flavobacteriaceae</taxon>
        <taxon>Capnocytophaga</taxon>
    </lineage>
</organism>
<proteinExistence type="predicted"/>
<dbReference type="RefSeq" id="WP_095901243.1">
    <property type="nucleotide sequence ID" value="NZ_CP022383.1"/>
</dbReference>
<evidence type="ECO:0000313" key="2">
    <source>
        <dbReference type="Proteomes" id="UP000217334"/>
    </source>
</evidence>
<evidence type="ECO:0000313" key="1">
    <source>
        <dbReference type="EMBL" id="ATA79300.1"/>
    </source>
</evidence>
<dbReference type="Proteomes" id="UP000217334">
    <property type="component" value="Chromosome"/>
</dbReference>